<gene>
    <name evidence="1" type="ORF">B4U80_10098</name>
</gene>
<organism evidence="1 2">
    <name type="scientific">Leptotrombidium deliense</name>
    <dbReference type="NCBI Taxonomy" id="299467"/>
    <lineage>
        <taxon>Eukaryota</taxon>
        <taxon>Metazoa</taxon>
        <taxon>Ecdysozoa</taxon>
        <taxon>Arthropoda</taxon>
        <taxon>Chelicerata</taxon>
        <taxon>Arachnida</taxon>
        <taxon>Acari</taxon>
        <taxon>Acariformes</taxon>
        <taxon>Trombidiformes</taxon>
        <taxon>Prostigmata</taxon>
        <taxon>Anystina</taxon>
        <taxon>Parasitengona</taxon>
        <taxon>Trombiculoidea</taxon>
        <taxon>Trombiculidae</taxon>
        <taxon>Leptotrombidium</taxon>
    </lineage>
</organism>
<accession>A0A443S893</accession>
<reference evidence="1 2" key="1">
    <citation type="journal article" date="2018" name="Gigascience">
        <title>Genomes of trombidid mites reveal novel predicted allergens and laterally-transferred genes associated with secondary metabolism.</title>
        <authorList>
            <person name="Dong X."/>
            <person name="Chaisiri K."/>
            <person name="Xia D."/>
            <person name="Armstrong S.D."/>
            <person name="Fang Y."/>
            <person name="Donnelly M.J."/>
            <person name="Kadowaki T."/>
            <person name="McGarry J.W."/>
            <person name="Darby A.C."/>
            <person name="Makepeace B.L."/>
        </authorList>
    </citation>
    <scope>NUCLEOTIDE SEQUENCE [LARGE SCALE GENOMIC DNA]</scope>
    <source>
        <strain evidence="1">UoL-UT</strain>
    </source>
</reference>
<dbReference type="Proteomes" id="UP000288716">
    <property type="component" value="Unassembled WGS sequence"/>
</dbReference>
<protein>
    <submittedName>
        <fullName evidence="1">Uncharacterized protein</fullName>
    </submittedName>
</protein>
<proteinExistence type="predicted"/>
<dbReference type="AlphaFoldDB" id="A0A443S893"/>
<dbReference type="VEuPathDB" id="VectorBase:LDEU008262"/>
<evidence type="ECO:0000313" key="1">
    <source>
        <dbReference type="EMBL" id="RWS23778.1"/>
    </source>
</evidence>
<evidence type="ECO:0000313" key="2">
    <source>
        <dbReference type="Proteomes" id="UP000288716"/>
    </source>
</evidence>
<sequence>MVYRCMLCSSVSESVSEAQIHYQVKHIDSEIMPVGNHEPNVIHNKEHSDRGEEFIEDDDIASESMCDVSLEIKPPQTFHSKFSGKPFTKRSSLVPQMSSVNFMAASALAKAKNIIIDKIIANAKYNKL</sequence>
<keyword evidence="2" id="KW-1185">Reference proteome</keyword>
<dbReference type="EMBL" id="NCKV01005891">
    <property type="protein sequence ID" value="RWS23778.1"/>
    <property type="molecule type" value="Genomic_DNA"/>
</dbReference>
<comment type="caution">
    <text evidence="1">The sequence shown here is derived from an EMBL/GenBank/DDBJ whole genome shotgun (WGS) entry which is preliminary data.</text>
</comment>
<name>A0A443S893_9ACAR</name>